<evidence type="ECO:0000313" key="3">
    <source>
        <dbReference type="EMBL" id="KAK1607844.1"/>
    </source>
</evidence>
<dbReference type="InterPro" id="IPR029058">
    <property type="entry name" value="AB_hydrolase_fold"/>
</dbReference>
<accession>A0AAD8QV71</accession>
<feature type="domain" description="Alpha/beta hydrolase fold-3" evidence="2">
    <location>
        <begin position="167"/>
        <end position="383"/>
    </location>
</feature>
<dbReference type="InterPro" id="IPR013094">
    <property type="entry name" value="AB_hydrolase_3"/>
</dbReference>
<organism evidence="3 4">
    <name type="scientific">Lolium multiflorum</name>
    <name type="common">Italian ryegrass</name>
    <name type="synonym">Lolium perenne subsp. multiflorum</name>
    <dbReference type="NCBI Taxonomy" id="4521"/>
    <lineage>
        <taxon>Eukaryota</taxon>
        <taxon>Viridiplantae</taxon>
        <taxon>Streptophyta</taxon>
        <taxon>Embryophyta</taxon>
        <taxon>Tracheophyta</taxon>
        <taxon>Spermatophyta</taxon>
        <taxon>Magnoliopsida</taxon>
        <taxon>Liliopsida</taxon>
        <taxon>Poales</taxon>
        <taxon>Poaceae</taxon>
        <taxon>BOP clade</taxon>
        <taxon>Pooideae</taxon>
        <taxon>Poodae</taxon>
        <taxon>Poeae</taxon>
        <taxon>Poeae Chloroplast Group 2 (Poeae type)</taxon>
        <taxon>Loliodinae</taxon>
        <taxon>Loliinae</taxon>
        <taxon>Lolium</taxon>
    </lineage>
</organism>
<dbReference type="GO" id="GO:0016787">
    <property type="term" value="F:hydrolase activity"/>
    <property type="evidence" value="ECO:0007669"/>
    <property type="project" value="InterPro"/>
</dbReference>
<feature type="region of interest" description="Disordered" evidence="1">
    <location>
        <begin position="73"/>
        <end position="99"/>
    </location>
</feature>
<dbReference type="EMBL" id="JAUUTY010000007">
    <property type="protein sequence ID" value="KAK1607844.1"/>
    <property type="molecule type" value="Genomic_DNA"/>
</dbReference>
<name>A0AAD8QV71_LOLMU</name>
<dbReference type="PANTHER" id="PTHR23024">
    <property type="entry name" value="ARYLACETAMIDE DEACETYLASE"/>
    <property type="match status" value="1"/>
</dbReference>
<dbReference type="PANTHER" id="PTHR23024:SF393">
    <property type="entry name" value="OS08G0547800 PROTEIN"/>
    <property type="match status" value="1"/>
</dbReference>
<sequence length="409" mass="43480">MGAIVPYLLLLFNGFDRGRFLVICFVMPRRASPGRSGQQRSAAQLKNVSARHITAASLAPVAMSTVALANAAPAPSVEEETKQSLVEQTMGDAAERPPPSKSENIFMQIAVHPDGTITRPVIPSVQASLDAAVSSRDVPLDASLGTYIRLYLPTSSVDPPSTKLPIILYFHGGGFVIFSADTVFYHASCEAMAAAIPAIVASVNYRLAPEHRLPAAYDDGVAAMLWLRDAAHEDPWIAAHGDLARCFVMGSSSGGNLAFNAAVRTKGVDLSPAAVRGVLLHQPYLGGVERTPSEAASEDDFMLPLEANDKLMGLALPVGADRDHEFSNPAKAMAPEALVGLPRCLVSGSDGDPLVHRQREFAAWLRDGGVEVVARTDRAGFHAAELFVPEKAEELFAAVREFVHGGGEP</sequence>
<reference evidence="3" key="1">
    <citation type="submission" date="2023-07" db="EMBL/GenBank/DDBJ databases">
        <title>A chromosome-level genome assembly of Lolium multiflorum.</title>
        <authorList>
            <person name="Chen Y."/>
            <person name="Copetti D."/>
            <person name="Kolliker R."/>
            <person name="Studer B."/>
        </authorList>
    </citation>
    <scope>NUCLEOTIDE SEQUENCE</scope>
    <source>
        <strain evidence="3">02402/16</strain>
        <tissue evidence="3">Leaf</tissue>
    </source>
</reference>
<dbReference type="InterPro" id="IPR050466">
    <property type="entry name" value="Carboxylest/Gibb_receptor"/>
</dbReference>
<dbReference type="Pfam" id="PF07859">
    <property type="entry name" value="Abhydrolase_3"/>
    <property type="match status" value="1"/>
</dbReference>
<evidence type="ECO:0000256" key="1">
    <source>
        <dbReference type="SAM" id="MobiDB-lite"/>
    </source>
</evidence>
<evidence type="ECO:0000313" key="4">
    <source>
        <dbReference type="Proteomes" id="UP001231189"/>
    </source>
</evidence>
<proteinExistence type="predicted"/>
<dbReference type="Gene3D" id="3.40.50.1820">
    <property type="entry name" value="alpha/beta hydrolase"/>
    <property type="match status" value="1"/>
</dbReference>
<dbReference type="AlphaFoldDB" id="A0AAD8QV71"/>
<evidence type="ECO:0000259" key="2">
    <source>
        <dbReference type="Pfam" id="PF07859"/>
    </source>
</evidence>
<keyword evidence="4" id="KW-1185">Reference proteome</keyword>
<protein>
    <recommendedName>
        <fullName evidence="2">Alpha/beta hydrolase fold-3 domain-containing protein</fullName>
    </recommendedName>
</protein>
<dbReference type="SUPFAM" id="SSF53474">
    <property type="entry name" value="alpha/beta-Hydrolases"/>
    <property type="match status" value="1"/>
</dbReference>
<comment type="caution">
    <text evidence="3">The sequence shown here is derived from an EMBL/GenBank/DDBJ whole genome shotgun (WGS) entry which is preliminary data.</text>
</comment>
<dbReference type="Proteomes" id="UP001231189">
    <property type="component" value="Unassembled WGS sequence"/>
</dbReference>
<gene>
    <name evidence="3" type="ORF">QYE76_031517</name>
</gene>